<comment type="caution">
    <text evidence="1">The sequence shown here is derived from an EMBL/GenBank/DDBJ whole genome shotgun (WGS) entry which is preliminary data.</text>
</comment>
<gene>
    <name evidence="1" type="ORF">BDCR2A_01235</name>
</gene>
<sequence length="61" mass="7266">MRHEYYKNQHSGFDKIKSIIFVDQLRLFGVDSEHHNPKVDIPISFPNPACEFNEIFLFRSL</sequence>
<protein>
    <submittedName>
        <fullName evidence="1">Single-strand DNA binding protein</fullName>
    </submittedName>
</protein>
<dbReference type="EMBL" id="AZIT01000003">
    <property type="protein sequence ID" value="ETZ17821.1"/>
    <property type="molecule type" value="Genomic_DNA"/>
</dbReference>
<organism evidence="1 2">
    <name type="scientific">Borrelia duttonii CR2A</name>
    <dbReference type="NCBI Taxonomy" id="1432657"/>
    <lineage>
        <taxon>Bacteria</taxon>
        <taxon>Pseudomonadati</taxon>
        <taxon>Spirochaetota</taxon>
        <taxon>Spirochaetia</taxon>
        <taxon>Spirochaetales</taxon>
        <taxon>Borreliaceae</taxon>
        <taxon>Borrelia</taxon>
    </lineage>
</organism>
<evidence type="ECO:0000313" key="1">
    <source>
        <dbReference type="EMBL" id="ETZ17821.1"/>
    </source>
</evidence>
<accession>W6TXG1</accession>
<name>W6TXG1_9SPIR</name>
<evidence type="ECO:0000313" key="2">
    <source>
        <dbReference type="Proteomes" id="UP000019148"/>
    </source>
</evidence>
<dbReference type="Proteomes" id="UP000019148">
    <property type="component" value="Unassembled WGS sequence"/>
</dbReference>
<dbReference type="AlphaFoldDB" id="W6TXG1"/>
<reference evidence="1 2" key="1">
    <citation type="submission" date="2013-12" db="EMBL/GenBank/DDBJ databases">
        <title>Comparative genomics of relapsing fever spirochetes.</title>
        <authorList>
            <person name="Schwan T.G."/>
            <person name="Raffel S.J."/>
            <person name="Porcella S.F."/>
        </authorList>
    </citation>
    <scope>NUCLEOTIDE SEQUENCE [LARGE SCALE GENOMIC DNA]</scope>
    <source>
        <strain evidence="1 2">CR2A</strain>
    </source>
</reference>
<dbReference type="PATRIC" id="fig|1432657.3.peg.1214"/>
<proteinExistence type="predicted"/>